<accession>A0A265UUN2</accession>
<gene>
    <name evidence="3" type="ORF">CA834_06030</name>
</gene>
<evidence type="ECO:0008006" key="5">
    <source>
        <dbReference type="Google" id="ProtNLM"/>
    </source>
</evidence>
<proteinExistence type="predicted"/>
<dbReference type="Gene3D" id="3.40.50.2000">
    <property type="entry name" value="Glycogen Phosphorylase B"/>
    <property type="match status" value="2"/>
</dbReference>
<organism evidence="3 4">
    <name type="scientific">Winogradskyella aurantia</name>
    <dbReference type="NCBI Taxonomy" id="1915063"/>
    <lineage>
        <taxon>Bacteria</taxon>
        <taxon>Pseudomonadati</taxon>
        <taxon>Bacteroidota</taxon>
        <taxon>Flavobacteriia</taxon>
        <taxon>Flavobacteriales</taxon>
        <taxon>Flavobacteriaceae</taxon>
        <taxon>Winogradskyella</taxon>
    </lineage>
</organism>
<dbReference type="AlphaFoldDB" id="A0A265UUN2"/>
<dbReference type="OrthoDB" id="798298at2"/>
<dbReference type="RefSeq" id="WP_094967789.1">
    <property type="nucleotide sequence ID" value="NZ_NGJN01000003.1"/>
</dbReference>
<sequence length="363" mass="41173">MTKTGTKKICIVVMSLGGGGAERASGLLSEVLDDFGFEVHVVSVLDEIEFPYKGKLFNLGKMKAMDDSVFGRLKRLNAFRKYLKSHDFDYVIDTRTRIGLLKEFILSRLVYNSHKTIYMVHSYNTNKYITSSRVLNKIMYGNAHKIVAVSEAIAKKLQRSYGFNNLMTIYNPIALHESSQSNDFNLNDNDYVLFYGRLNDEIKNITLLIEAYAKSILPKLDIKLKILGEGKDEGKLKTMVQKMSLTSEIEFLPYMSSPYQIVKKAKFSILTSRYEGFPMVLTESLHLGTPVISVDCESGPKEIIKNEHNGLLVENYNEKALTEAMNRMVKDEELYLNCKANATASVAHLSKKQIGLQWQSILK</sequence>
<dbReference type="Pfam" id="PF00534">
    <property type="entry name" value="Glycos_transf_1"/>
    <property type="match status" value="1"/>
</dbReference>
<evidence type="ECO:0000259" key="2">
    <source>
        <dbReference type="Pfam" id="PF13439"/>
    </source>
</evidence>
<dbReference type="Proteomes" id="UP000216840">
    <property type="component" value="Unassembled WGS sequence"/>
</dbReference>
<evidence type="ECO:0000259" key="1">
    <source>
        <dbReference type="Pfam" id="PF00534"/>
    </source>
</evidence>
<evidence type="ECO:0000313" key="3">
    <source>
        <dbReference type="EMBL" id="OZV69018.1"/>
    </source>
</evidence>
<name>A0A265UUN2_9FLAO</name>
<dbReference type="SUPFAM" id="SSF53756">
    <property type="entry name" value="UDP-Glycosyltransferase/glycogen phosphorylase"/>
    <property type="match status" value="1"/>
</dbReference>
<dbReference type="InterPro" id="IPR001296">
    <property type="entry name" value="Glyco_trans_1"/>
</dbReference>
<dbReference type="EMBL" id="NGJN01000003">
    <property type="protein sequence ID" value="OZV69018.1"/>
    <property type="molecule type" value="Genomic_DNA"/>
</dbReference>
<keyword evidence="4" id="KW-1185">Reference proteome</keyword>
<protein>
    <recommendedName>
        <fullName evidence="5">Glycosyltransferase</fullName>
    </recommendedName>
</protein>
<dbReference type="GO" id="GO:0016757">
    <property type="term" value="F:glycosyltransferase activity"/>
    <property type="evidence" value="ECO:0007669"/>
    <property type="project" value="InterPro"/>
</dbReference>
<reference evidence="3 4" key="1">
    <citation type="submission" date="2017-05" db="EMBL/GenBank/DDBJ databases">
        <title>The draft genome sequence of Idiomarina salinarum WNB302.</title>
        <authorList>
            <person name="Sun Y."/>
            <person name="Chen B."/>
            <person name="Du Z."/>
        </authorList>
    </citation>
    <scope>NUCLEOTIDE SEQUENCE [LARGE SCALE GENOMIC DNA]</scope>
    <source>
        <strain evidence="3 4">WNB302</strain>
    </source>
</reference>
<feature type="domain" description="Glycosyltransferase subfamily 4-like N-terminal" evidence="2">
    <location>
        <begin position="19"/>
        <end position="175"/>
    </location>
</feature>
<dbReference type="InterPro" id="IPR028098">
    <property type="entry name" value="Glyco_trans_4-like_N"/>
</dbReference>
<evidence type="ECO:0000313" key="4">
    <source>
        <dbReference type="Proteomes" id="UP000216840"/>
    </source>
</evidence>
<comment type="caution">
    <text evidence="3">The sequence shown here is derived from an EMBL/GenBank/DDBJ whole genome shotgun (WGS) entry which is preliminary data.</text>
</comment>
<dbReference type="PANTHER" id="PTHR12526">
    <property type="entry name" value="GLYCOSYLTRANSFERASE"/>
    <property type="match status" value="1"/>
</dbReference>
<feature type="domain" description="Glycosyl transferase family 1" evidence="1">
    <location>
        <begin position="186"/>
        <end position="343"/>
    </location>
</feature>
<dbReference type="Pfam" id="PF13439">
    <property type="entry name" value="Glyco_transf_4"/>
    <property type="match status" value="1"/>
</dbReference>